<reference evidence="1" key="1">
    <citation type="submission" date="2020-05" db="EMBL/GenBank/DDBJ databases">
        <title>Mycena genomes resolve the evolution of fungal bioluminescence.</title>
        <authorList>
            <person name="Tsai I.J."/>
        </authorList>
    </citation>
    <scope>NUCLEOTIDE SEQUENCE</scope>
    <source>
        <strain evidence="1">160909Yilan</strain>
    </source>
</reference>
<gene>
    <name evidence="1" type="ORF">MSAN_01832800</name>
</gene>
<evidence type="ECO:0000313" key="2">
    <source>
        <dbReference type="Proteomes" id="UP000623467"/>
    </source>
</evidence>
<dbReference type="OrthoDB" id="2527272at2759"/>
<comment type="caution">
    <text evidence="1">The sequence shown here is derived from an EMBL/GenBank/DDBJ whole genome shotgun (WGS) entry which is preliminary data.</text>
</comment>
<sequence length="267" mass="29788">MVPMLGHFILILQLYFVDQFSLQRALYILTVLAATYPLFRLHMNQRDGYRQPRETAWLRSISALLGGAFSEGHEHPDYPPDEAGLGSCLTQRLENTSYGRVQRLEYDASYLRVSKGGIWMHRRLAWTQEHAILRFHSGWSNFADWLSDTMGTLPRITSRQSQRLYLEHFARRLIVAHGLESSFTVPSNSNAQVLAESVRGVIGRDGGVVAGAMEHGYANCTHLKRYTSTSDLVAEGAVLGSDETGVIGGSETPNMASPFIVFQIIGV</sequence>
<dbReference type="Proteomes" id="UP000623467">
    <property type="component" value="Unassembled WGS sequence"/>
</dbReference>
<name>A0A8H6XRV7_9AGAR</name>
<organism evidence="1 2">
    <name type="scientific">Mycena sanguinolenta</name>
    <dbReference type="NCBI Taxonomy" id="230812"/>
    <lineage>
        <taxon>Eukaryota</taxon>
        <taxon>Fungi</taxon>
        <taxon>Dikarya</taxon>
        <taxon>Basidiomycota</taxon>
        <taxon>Agaricomycotina</taxon>
        <taxon>Agaricomycetes</taxon>
        <taxon>Agaricomycetidae</taxon>
        <taxon>Agaricales</taxon>
        <taxon>Marasmiineae</taxon>
        <taxon>Mycenaceae</taxon>
        <taxon>Mycena</taxon>
    </lineage>
</organism>
<keyword evidence="2" id="KW-1185">Reference proteome</keyword>
<dbReference type="AlphaFoldDB" id="A0A8H6XRV7"/>
<evidence type="ECO:0000313" key="1">
    <source>
        <dbReference type="EMBL" id="KAF7346067.1"/>
    </source>
</evidence>
<accession>A0A8H6XRV7</accession>
<protein>
    <submittedName>
        <fullName evidence="1">Uncharacterized protein</fullName>
    </submittedName>
</protein>
<proteinExistence type="predicted"/>
<dbReference type="EMBL" id="JACAZH010000019">
    <property type="protein sequence ID" value="KAF7346067.1"/>
    <property type="molecule type" value="Genomic_DNA"/>
</dbReference>